<accession>A0ABX5XN33</accession>
<sequence length="165" mass="18100">MDDTGNAYSEELCSRRSIQGTDRQITDANYQTTKLSKISSPTPPREGAIEGRCVSSRPPQNSAAGGHSRARREDRAVSRGRQPFFTRKLTKPPRAPPATAETSGKPAKNGTFYRQTGQLRDPRRSKRTAAASLCADTYQKFSDARRFTKRGSQEGAGDHRAVAEA</sequence>
<feature type="compositionally biased region" description="Basic and acidic residues" evidence="1">
    <location>
        <begin position="156"/>
        <end position="165"/>
    </location>
</feature>
<feature type="region of interest" description="Disordered" evidence="1">
    <location>
        <begin position="1"/>
        <end position="130"/>
    </location>
</feature>
<evidence type="ECO:0000256" key="1">
    <source>
        <dbReference type="SAM" id="MobiDB-lite"/>
    </source>
</evidence>
<evidence type="ECO:0000313" key="2">
    <source>
        <dbReference type="EMBL" id="QDV83392.1"/>
    </source>
</evidence>
<organism evidence="2 3">
    <name type="scientific">Stieleria magnilauensis</name>
    <dbReference type="NCBI Taxonomy" id="2527963"/>
    <lineage>
        <taxon>Bacteria</taxon>
        <taxon>Pseudomonadati</taxon>
        <taxon>Planctomycetota</taxon>
        <taxon>Planctomycetia</taxon>
        <taxon>Pirellulales</taxon>
        <taxon>Pirellulaceae</taxon>
        <taxon>Stieleria</taxon>
    </lineage>
</organism>
<reference evidence="2 3" key="1">
    <citation type="submission" date="2019-02" db="EMBL/GenBank/DDBJ databases">
        <title>Deep-cultivation of Planctomycetes and their phenomic and genomic characterization uncovers novel biology.</title>
        <authorList>
            <person name="Wiegand S."/>
            <person name="Jogler M."/>
            <person name="Boedeker C."/>
            <person name="Pinto D."/>
            <person name="Vollmers J."/>
            <person name="Rivas-Marin E."/>
            <person name="Kohn T."/>
            <person name="Peeters S.H."/>
            <person name="Heuer A."/>
            <person name="Rast P."/>
            <person name="Oberbeckmann S."/>
            <person name="Bunk B."/>
            <person name="Jeske O."/>
            <person name="Meyerdierks A."/>
            <person name="Storesund J.E."/>
            <person name="Kallscheuer N."/>
            <person name="Luecker S."/>
            <person name="Lage O.M."/>
            <person name="Pohl T."/>
            <person name="Merkel B.J."/>
            <person name="Hornburger P."/>
            <person name="Mueller R.-W."/>
            <person name="Bruemmer F."/>
            <person name="Labrenz M."/>
            <person name="Spormann A.M."/>
            <person name="Op den Camp H."/>
            <person name="Overmann J."/>
            <person name="Amann R."/>
            <person name="Jetten M.S.M."/>
            <person name="Mascher T."/>
            <person name="Medema M.H."/>
            <person name="Devos D.P."/>
            <person name="Kaster A.-K."/>
            <person name="Ovreas L."/>
            <person name="Rohde M."/>
            <person name="Galperin M.Y."/>
            <person name="Jogler C."/>
        </authorList>
    </citation>
    <scope>NUCLEOTIDE SEQUENCE [LARGE SCALE GENOMIC DNA]</scope>
    <source>
        <strain evidence="2 3">TBK1r</strain>
    </source>
</reference>
<dbReference type="EMBL" id="CP036432">
    <property type="protein sequence ID" value="QDV83392.1"/>
    <property type="molecule type" value="Genomic_DNA"/>
</dbReference>
<protein>
    <submittedName>
        <fullName evidence="2">Uncharacterized protein</fullName>
    </submittedName>
</protein>
<gene>
    <name evidence="2" type="ORF">TBK1r_23320</name>
</gene>
<dbReference type="Proteomes" id="UP000318081">
    <property type="component" value="Chromosome"/>
</dbReference>
<feature type="compositionally biased region" description="Polar residues" evidence="1">
    <location>
        <begin position="16"/>
        <end position="40"/>
    </location>
</feature>
<keyword evidence="3" id="KW-1185">Reference proteome</keyword>
<feature type="region of interest" description="Disordered" evidence="1">
    <location>
        <begin position="145"/>
        <end position="165"/>
    </location>
</feature>
<proteinExistence type="predicted"/>
<name>A0ABX5XN33_9BACT</name>
<evidence type="ECO:0000313" key="3">
    <source>
        <dbReference type="Proteomes" id="UP000318081"/>
    </source>
</evidence>